<organism evidence="4 5">
    <name type="scientific">Bacteroides cellulosilyticus</name>
    <dbReference type="NCBI Taxonomy" id="246787"/>
    <lineage>
        <taxon>Bacteria</taxon>
        <taxon>Pseudomonadati</taxon>
        <taxon>Bacteroidota</taxon>
        <taxon>Bacteroidia</taxon>
        <taxon>Bacteroidales</taxon>
        <taxon>Bacteroidaceae</taxon>
        <taxon>Bacteroides</taxon>
    </lineage>
</organism>
<name>A0A0P0FQI0_9BACE</name>
<evidence type="ECO:0000256" key="1">
    <source>
        <dbReference type="ARBA" id="ARBA00023125"/>
    </source>
</evidence>
<dbReference type="GO" id="GO:0003677">
    <property type="term" value="F:DNA binding"/>
    <property type="evidence" value="ECO:0007669"/>
    <property type="project" value="UniProtKB-KW"/>
</dbReference>
<keyword evidence="2" id="KW-0233">DNA recombination</keyword>
<gene>
    <name evidence="4" type="ORF">BcellWH2_00044</name>
</gene>
<dbReference type="Gene3D" id="1.10.150.130">
    <property type="match status" value="1"/>
</dbReference>
<evidence type="ECO:0000256" key="2">
    <source>
        <dbReference type="ARBA" id="ARBA00023172"/>
    </source>
</evidence>
<dbReference type="InterPro" id="IPR013762">
    <property type="entry name" value="Integrase-like_cat_sf"/>
</dbReference>
<sequence length="414" mass="48493">MATLSLTILTSKPTKLGKYPIYVCICAQRNREYIKTEYQLDDACQWYEGKVVARHDATMMNKRLLFELKKYKDRLQYIENYEFYSAKQLKAVLTQQDKVAPDVRTFNDFMRQRIQERKEEGKESHAKMLEDTMKVFEAAEGEVPMILMNHITIEHFDSWLKRHGHTDGGRQIRLSHIKARVNEAIKLGLIRCEKHPFAYTKIPTPEPRVLDITVEAVRKIINTDVSYSRQLTLGKDMFLLSFYLGGMNFADLVEIDFSEEEIDYIRKKSSEHKKKNRRIAISVCPEAATILSKYTGRDGYIQFNYKYTLGNLQRYINKCMKLLAKELNINKGKLTYYSARKTFAQFAAEIGIPYPIIEYCLGHSIKTGITINSYVRVKQYQADAAIRRVIDYVNDPEVFKPYIEMRNQMQMMMM</sequence>
<reference evidence="4 5" key="1">
    <citation type="journal article" date="2015" name="Science">
        <title>Genetic determinants of in vivo fitness and diet responsiveness in multiple human gut Bacteroides.</title>
        <authorList>
            <person name="Wu M."/>
            <person name="McNulty N.P."/>
            <person name="Rodionov D.A."/>
            <person name="Khoroshkin M.S."/>
            <person name="Griffin N.W."/>
            <person name="Cheng J."/>
            <person name="Latreille P."/>
            <person name="Kerstetter R.A."/>
            <person name="Terrapon N."/>
            <person name="Henrissat B."/>
            <person name="Osterman A.L."/>
            <person name="Gordon J.I."/>
        </authorList>
    </citation>
    <scope>NUCLEOTIDE SEQUENCE [LARGE SCALE GENOMIC DNA]</scope>
    <source>
        <strain evidence="4 5">WH2</strain>
    </source>
</reference>
<dbReference type="PATRIC" id="fig|246787.4.peg.47"/>
<keyword evidence="1" id="KW-0238">DNA-binding</keyword>
<dbReference type="AlphaFoldDB" id="A0A0P0FQI0"/>
<dbReference type="Gene3D" id="1.10.443.10">
    <property type="entry name" value="Intergrase catalytic core"/>
    <property type="match status" value="1"/>
</dbReference>
<evidence type="ECO:0000313" key="4">
    <source>
        <dbReference type="EMBL" id="ALJ57321.1"/>
    </source>
</evidence>
<dbReference type="Proteomes" id="UP000061809">
    <property type="component" value="Chromosome"/>
</dbReference>
<dbReference type="RefSeq" id="WP_029427961.1">
    <property type="nucleotide sequence ID" value="NZ_CP012801.1"/>
</dbReference>
<dbReference type="GO" id="GO:0015074">
    <property type="term" value="P:DNA integration"/>
    <property type="evidence" value="ECO:0007669"/>
    <property type="project" value="InterPro"/>
</dbReference>
<proteinExistence type="predicted"/>
<dbReference type="GO" id="GO:0006310">
    <property type="term" value="P:DNA recombination"/>
    <property type="evidence" value="ECO:0007669"/>
    <property type="project" value="UniProtKB-KW"/>
</dbReference>
<dbReference type="InterPro" id="IPR011010">
    <property type="entry name" value="DNA_brk_join_enz"/>
</dbReference>
<evidence type="ECO:0000313" key="5">
    <source>
        <dbReference type="Proteomes" id="UP000061809"/>
    </source>
</evidence>
<dbReference type="InterPro" id="IPR025269">
    <property type="entry name" value="SAM-like_dom"/>
</dbReference>
<evidence type="ECO:0000259" key="3">
    <source>
        <dbReference type="Pfam" id="PF13102"/>
    </source>
</evidence>
<dbReference type="SUPFAM" id="SSF56349">
    <property type="entry name" value="DNA breaking-rejoining enzymes"/>
    <property type="match status" value="1"/>
</dbReference>
<dbReference type="KEGG" id="bcel:BcellWH2_00044"/>
<accession>A0A0P0FQI0</accession>
<dbReference type="InterPro" id="IPR010998">
    <property type="entry name" value="Integrase_recombinase_N"/>
</dbReference>
<feature type="domain" description="Phage integrase SAM-like" evidence="3">
    <location>
        <begin position="105"/>
        <end position="194"/>
    </location>
</feature>
<dbReference type="Pfam" id="PF13102">
    <property type="entry name" value="Phage_int_SAM_5"/>
    <property type="match status" value="1"/>
</dbReference>
<protein>
    <recommendedName>
        <fullName evidence="3">Phage integrase SAM-like domain-containing protein</fullName>
    </recommendedName>
</protein>
<dbReference type="EMBL" id="CP012801">
    <property type="protein sequence ID" value="ALJ57321.1"/>
    <property type="molecule type" value="Genomic_DNA"/>
</dbReference>